<reference evidence="10 11" key="1">
    <citation type="journal article" date="2016" name="Nat. Commun.">
        <title>Thousands of microbial genomes shed light on interconnected biogeochemical processes in an aquifer system.</title>
        <authorList>
            <person name="Anantharaman K."/>
            <person name="Brown C.T."/>
            <person name="Hug L.A."/>
            <person name="Sharon I."/>
            <person name="Castelle C.J."/>
            <person name="Probst A.J."/>
            <person name="Thomas B.C."/>
            <person name="Singh A."/>
            <person name="Wilkins M.J."/>
            <person name="Karaoz U."/>
            <person name="Brodie E.L."/>
            <person name="Williams K.H."/>
            <person name="Hubbard S.S."/>
            <person name="Banfield J.F."/>
        </authorList>
    </citation>
    <scope>NUCLEOTIDE SEQUENCE [LARGE SCALE GENOMIC DNA]</scope>
</reference>
<evidence type="ECO:0000256" key="1">
    <source>
        <dbReference type="ARBA" id="ARBA00007465"/>
    </source>
</evidence>
<keyword evidence="5 7" id="KW-0687">Ribonucleoprotein</keyword>
<dbReference type="EMBL" id="MHWE01000004">
    <property type="protein sequence ID" value="OHB04710.1"/>
    <property type="molecule type" value="Genomic_DNA"/>
</dbReference>
<dbReference type="Gene3D" id="1.10.1050.10">
    <property type="entry name" value="Ribosomal Protein S4 Delta 41, Chain A, domain 1"/>
    <property type="match status" value="1"/>
</dbReference>
<evidence type="ECO:0000256" key="4">
    <source>
        <dbReference type="ARBA" id="ARBA00022980"/>
    </source>
</evidence>
<dbReference type="NCBIfam" id="NF003717">
    <property type="entry name" value="PRK05327.1"/>
    <property type="match status" value="1"/>
</dbReference>
<dbReference type="InterPro" id="IPR002942">
    <property type="entry name" value="S4_RNA-bd"/>
</dbReference>
<evidence type="ECO:0000259" key="8">
    <source>
        <dbReference type="SMART" id="SM00363"/>
    </source>
</evidence>
<name>A0A1G2U6T0_9BACT</name>
<evidence type="ECO:0000256" key="2">
    <source>
        <dbReference type="ARBA" id="ARBA00022730"/>
    </source>
</evidence>
<dbReference type="PROSITE" id="PS50889">
    <property type="entry name" value="S4"/>
    <property type="match status" value="1"/>
</dbReference>
<keyword evidence="2 7" id="KW-0699">rRNA-binding</keyword>
<dbReference type="PANTHER" id="PTHR11831">
    <property type="entry name" value="30S 40S RIBOSOMAL PROTEIN"/>
    <property type="match status" value="1"/>
</dbReference>
<dbReference type="InterPro" id="IPR005709">
    <property type="entry name" value="Ribosomal_uS4_bac-type"/>
</dbReference>
<evidence type="ECO:0000256" key="5">
    <source>
        <dbReference type="ARBA" id="ARBA00023274"/>
    </source>
</evidence>
<dbReference type="GO" id="GO:0019843">
    <property type="term" value="F:rRNA binding"/>
    <property type="evidence" value="ECO:0007669"/>
    <property type="project" value="UniProtKB-UniRule"/>
</dbReference>
<keyword evidence="4 7" id="KW-0689">Ribosomal protein</keyword>
<dbReference type="FunFam" id="3.10.290.10:FF:000001">
    <property type="entry name" value="30S ribosomal protein S4"/>
    <property type="match status" value="1"/>
</dbReference>
<organism evidence="10 11">
    <name type="scientific">Candidatus Zambryskibacteria bacterium RIFCSPLOWO2_01_FULL_45_21</name>
    <dbReference type="NCBI Taxonomy" id="1802761"/>
    <lineage>
        <taxon>Bacteria</taxon>
        <taxon>Candidatus Zambryskiibacteriota</taxon>
    </lineage>
</organism>
<feature type="domain" description="Small ribosomal subunit protein uS4 N-terminal" evidence="9">
    <location>
        <begin position="1"/>
        <end position="92"/>
    </location>
</feature>
<dbReference type="GO" id="GO:0042274">
    <property type="term" value="P:ribosomal small subunit biogenesis"/>
    <property type="evidence" value="ECO:0007669"/>
    <property type="project" value="TreeGrafter"/>
</dbReference>
<dbReference type="SMART" id="SM00363">
    <property type="entry name" value="S4"/>
    <property type="match status" value="1"/>
</dbReference>
<dbReference type="InterPro" id="IPR036986">
    <property type="entry name" value="S4_RNA-bd_sf"/>
</dbReference>
<dbReference type="PANTHER" id="PTHR11831:SF4">
    <property type="entry name" value="SMALL RIBOSOMAL SUBUNIT PROTEIN US4M"/>
    <property type="match status" value="1"/>
</dbReference>
<dbReference type="SMART" id="SM01390">
    <property type="entry name" value="Ribosomal_S4"/>
    <property type="match status" value="1"/>
</dbReference>
<feature type="domain" description="RNA-binding S4" evidence="8">
    <location>
        <begin position="93"/>
        <end position="156"/>
    </location>
</feature>
<comment type="subunit">
    <text evidence="7">Part of the 30S ribosomal subunit. Contacts protein S5. The interaction surface between S4 and S5 is involved in control of translational fidelity.</text>
</comment>
<dbReference type="InterPro" id="IPR022801">
    <property type="entry name" value="Ribosomal_uS4"/>
</dbReference>
<proteinExistence type="inferred from homology"/>
<dbReference type="Pfam" id="PF00163">
    <property type="entry name" value="Ribosomal_S4"/>
    <property type="match status" value="1"/>
</dbReference>
<dbReference type="Proteomes" id="UP000176800">
    <property type="component" value="Unassembled WGS sequence"/>
</dbReference>
<gene>
    <name evidence="7" type="primary">rpsD</name>
    <name evidence="10" type="ORF">A3B14_01725</name>
</gene>
<comment type="similarity">
    <text evidence="1 7">Belongs to the universal ribosomal protein uS4 family.</text>
</comment>
<dbReference type="GO" id="GO:0003735">
    <property type="term" value="F:structural constituent of ribosome"/>
    <property type="evidence" value="ECO:0007669"/>
    <property type="project" value="InterPro"/>
</dbReference>
<comment type="function">
    <text evidence="7">With S5 and S12 plays an important role in translational accuracy.</text>
</comment>
<evidence type="ECO:0000256" key="6">
    <source>
        <dbReference type="ARBA" id="ARBA00035254"/>
    </source>
</evidence>
<accession>A0A1G2U6T0</accession>
<evidence type="ECO:0000259" key="9">
    <source>
        <dbReference type="SMART" id="SM01390"/>
    </source>
</evidence>
<dbReference type="GO" id="GO:0006412">
    <property type="term" value="P:translation"/>
    <property type="evidence" value="ECO:0007669"/>
    <property type="project" value="UniProtKB-UniRule"/>
</dbReference>
<dbReference type="AlphaFoldDB" id="A0A1G2U6T0"/>
<dbReference type="CDD" id="cd00165">
    <property type="entry name" value="S4"/>
    <property type="match status" value="1"/>
</dbReference>
<dbReference type="SUPFAM" id="SSF55174">
    <property type="entry name" value="Alpha-L RNA-binding motif"/>
    <property type="match status" value="1"/>
</dbReference>
<dbReference type="GO" id="GO:0015935">
    <property type="term" value="C:small ribosomal subunit"/>
    <property type="evidence" value="ECO:0007669"/>
    <property type="project" value="InterPro"/>
</dbReference>
<evidence type="ECO:0000313" key="11">
    <source>
        <dbReference type="Proteomes" id="UP000176800"/>
    </source>
</evidence>
<keyword evidence="3 7" id="KW-0694">RNA-binding</keyword>
<dbReference type="HAMAP" id="MF_01306_B">
    <property type="entry name" value="Ribosomal_uS4_B"/>
    <property type="match status" value="1"/>
</dbReference>
<sequence>MRIGPKYKIARRLGAPVFEKTQTQKFTLSQQRKDKGRKKFSRASSEFGSQLLEKQKARFTYCLTERQFSKYARQALAKKDTNAVSRMFSYLETRLDNVVCKIGFAPTRLAARQMVSHGHILVNGKRVTIPSINLVVGDVVSIRVASAGKPLFADLNSRLSEVEKPSWIKVDMKADTATIESLPKVEGVNLMFDLRSILEFYSR</sequence>
<evidence type="ECO:0000256" key="3">
    <source>
        <dbReference type="ARBA" id="ARBA00022884"/>
    </source>
</evidence>
<protein>
    <recommendedName>
        <fullName evidence="6 7">Small ribosomal subunit protein uS4</fullName>
    </recommendedName>
</protein>
<dbReference type="NCBIfam" id="TIGR01017">
    <property type="entry name" value="rpsD_bact"/>
    <property type="match status" value="1"/>
</dbReference>
<dbReference type="Pfam" id="PF01479">
    <property type="entry name" value="S4"/>
    <property type="match status" value="1"/>
</dbReference>
<comment type="caution">
    <text evidence="10">The sequence shown here is derived from an EMBL/GenBank/DDBJ whole genome shotgun (WGS) entry which is preliminary data.</text>
</comment>
<evidence type="ECO:0000256" key="7">
    <source>
        <dbReference type="HAMAP-Rule" id="MF_01306"/>
    </source>
</evidence>
<dbReference type="Gene3D" id="3.10.290.10">
    <property type="entry name" value="RNA-binding S4 domain"/>
    <property type="match status" value="1"/>
</dbReference>
<evidence type="ECO:0000313" key="10">
    <source>
        <dbReference type="EMBL" id="OHB04710.1"/>
    </source>
</evidence>
<comment type="function">
    <text evidence="7">One of the primary rRNA binding proteins, it binds directly to 16S rRNA where it nucleates assembly of the body of the 30S subunit.</text>
</comment>
<dbReference type="InterPro" id="IPR001912">
    <property type="entry name" value="Ribosomal_uS4_N"/>
</dbReference>